<dbReference type="AlphaFoldDB" id="A0ABC9YUP4"/>
<dbReference type="RefSeq" id="WP_036549905.1">
    <property type="nucleotide sequence ID" value="NZ_AP028459.1"/>
</dbReference>
<dbReference type="Proteomes" id="UP000037179">
    <property type="component" value="Unassembled WGS sequence"/>
</dbReference>
<dbReference type="SMART" id="SM00382">
    <property type="entry name" value="AAA"/>
    <property type="match status" value="1"/>
</dbReference>
<dbReference type="PANTHER" id="PTHR43335:SF4">
    <property type="entry name" value="ABC TRANSPORTER, ATP-BINDING PROTEIN"/>
    <property type="match status" value="1"/>
</dbReference>
<organism evidence="6 7">
    <name type="scientific">Nocardia seriolae</name>
    <dbReference type="NCBI Taxonomy" id="37332"/>
    <lineage>
        <taxon>Bacteria</taxon>
        <taxon>Bacillati</taxon>
        <taxon>Actinomycetota</taxon>
        <taxon>Actinomycetes</taxon>
        <taxon>Mycobacteriales</taxon>
        <taxon>Nocardiaceae</taxon>
        <taxon>Nocardia</taxon>
    </lineage>
</organism>
<evidence type="ECO:0000256" key="4">
    <source>
        <dbReference type="ARBA" id="ARBA00022840"/>
    </source>
</evidence>
<dbReference type="Pfam" id="PF00005">
    <property type="entry name" value="ABC_tran"/>
    <property type="match status" value="1"/>
</dbReference>
<evidence type="ECO:0000313" key="7">
    <source>
        <dbReference type="Proteomes" id="UP000037179"/>
    </source>
</evidence>
<comment type="similarity">
    <text evidence="1">Belongs to the ABC transporter superfamily.</text>
</comment>
<dbReference type="GO" id="GO:0005524">
    <property type="term" value="F:ATP binding"/>
    <property type="evidence" value="ECO:0007669"/>
    <property type="project" value="UniProtKB-KW"/>
</dbReference>
<comment type="caution">
    <text evidence="6">The sequence shown here is derived from an EMBL/GenBank/DDBJ whole genome shotgun (WGS) entry which is preliminary data.</text>
</comment>
<dbReference type="CDD" id="cd03230">
    <property type="entry name" value="ABC_DR_subfamily_A"/>
    <property type="match status" value="1"/>
</dbReference>
<keyword evidence="4 6" id="KW-0067">ATP-binding</keyword>
<evidence type="ECO:0000313" key="6">
    <source>
        <dbReference type="EMBL" id="GAP29035.1"/>
    </source>
</evidence>
<dbReference type="SUPFAM" id="SSF52540">
    <property type="entry name" value="P-loop containing nucleoside triphosphate hydrolases"/>
    <property type="match status" value="1"/>
</dbReference>
<protein>
    <submittedName>
        <fullName evidence="6">ABC transporter ATP-binding protein</fullName>
    </submittedName>
</protein>
<dbReference type="Gene3D" id="3.40.50.300">
    <property type="entry name" value="P-loop containing nucleotide triphosphate hydrolases"/>
    <property type="match status" value="1"/>
</dbReference>
<evidence type="ECO:0000256" key="3">
    <source>
        <dbReference type="ARBA" id="ARBA00022741"/>
    </source>
</evidence>
<dbReference type="InterPro" id="IPR003439">
    <property type="entry name" value="ABC_transporter-like_ATP-bd"/>
</dbReference>
<proteinExistence type="inferred from homology"/>
<reference evidence="6 7" key="2">
    <citation type="journal article" date="2016" name="Genome Announc.">
        <title>Draft Genome Sequence of Erythromycin- and Oxytetracycline-Sensitive Nocardia seriolae Strain U-1 (NBRC 110359).</title>
        <authorList>
            <person name="Imajoh M."/>
            <person name="Sukeda M."/>
            <person name="Shimizu M."/>
            <person name="Yamane J."/>
            <person name="Ohnishi K."/>
            <person name="Oshima S."/>
        </authorList>
    </citation>
    <scope>NUCLEOTIDE SEQUENCE [LARGE SCALE GENOMIC DNA]</scope>
    <source>
        <strain evidence="6 7">U-1</strain>
    </source>
</reference>
<evidence type="ECO:0000256" key="2">
    <source>
        <dbReference type="ARBA" id="ARBA00022448"/>
    </source>
</evidence>
<dbReference type="InterPro" id="IPR017871">
    <property type="entry name" value="ABC_transporter-like_CS"/>
</dbReference>
<name>A0ABC9YUP4_9NOCA</name>
<keyword evidence="7" id="KW-1185">Reference proteome</keyword>
<evidence type="ECO:0000259" key="5">
    <source>
        <dbReference type="PROSITE" id="PS50893"/>
    </source>
</evidence>
<dbReference type="PROSITE" id="PS50893">
    <property type="entry name" value="ABC_TRANSPORTER_2"/>
    <property type="match status" value="1"/>
</dbReference>
<keyword evidence="2" id="KW-0813">Transport</keyword>
<sequence>MQPMIAMRDLTKLYGRSPTLADVNLEVPPGVVFGYLGPNGAGKTTTIRILVGLMRPSRGSVSVAGIDIVRERSAAQRHIGYLPGQFVAYPDLTGEQYLSYLAALRGGVEPAVLRRLVERMDLDVGVRIGAMSHGNRQKVGIVQAFMTEPDLLVLDEPTQGLDPLVQREFLAMLRETRDAGRTVFLSSHVLSEVQAVADTVAILRRGRLVEVRSVAELTARSMRRLDLTFAATPPDVGLLRAVGGVRSAERDDHVLHVEVDGSTAELLKFVAPYGVADIVSDEPDLEDVFLTYYGQDR</sequence>
<dbReference type="EMBL" id="BBYQ01000048">
    <property type="protein sequence ID" value="GAP29035.1"/>
    <property type="molecule type" value="Genomic_DNA"/>
</dbReference>
<accession>A0ABC9YUP4</accession>
<evidence type="ECO:0000256" key="1">
    <source>
        <dbReference type="ARBA" id="ARBA00005417"/>
    </source>
</evidence>
<gene>
    <name evidence="6" type="ORF">NSK11_contig00048-0007</name>
</gene>
<dbReference type="PANTHER" id="PTHR43335">
    <property type="entry name" value="ABC TRANSPORTER, ATP-BINDING PROTEIN"/>
    <property type="match status" value="1"/>
</dbReference>
<reference evidence="7" key="1">
    <citation type="submission" date="2015-07" db="EMBL/GenBank/DDBJ databases">
        <title>Nocardia seriolae U-1 whole genome shotgun sequence.</title>
        <authorList>
            <person name="Imajoh M."/>
            <person name="Fukumoto Y."/>
            <person name="Sukeda M."/>
            <person name="Yamane J."/>
            <person name="Yamasaki K."/>
            <person name="Shimizu M."/>
            <person name="Ohnishi K."/>
            <person name="Oshima S."/>
        </authorList>
    </citation>
    <scope>NUCLEOTIDE SEQUENCE [LARGE SCALE GENOMIC DNA]</scope>
    <source>
        <strain evidence="7">U-1</strain>
    </source>
</reference>
<dbReference type="InterPro" id="IPR027417">
    <property type="entry name" value="P-loop_NTPase"/>
</dbReference>
<dbReference type="InterPro" id="IPR003593">
    <property type="entry name" value="AAA+_ATPase"/>
</dbReference>
<keyword evidence="3" id="KW-0547">Nucleotide-binding</keyword>
<dbReference type="PROSITE" id="PS00211">
    <property type="entry name" value="ABC_TRANSPORTER_1"/>
    <property type="match status" value="1"/>
</dbReference>
<feature type="domain" description="ABC transporter" evidence="5">
    <location>
        <begin position="5"/>
        <end position="230"/>
    </location>
</feature>